<keyword evidence="5" id="KW-0808">Transferase</keyword>
<gene>
    <name evidence="16" type="ORF">CDEB00056_LOCUS5491</name>
</gene>
<evidence type="ECO:0000256" key="12">
    <source>
        <dbReference type="ARBA" id="ARBA00023136"/>
    </source>
</evidence>
<keyword evidence="7" id="KW-0479">Metal-binding</keyword>
<evidence type="ECO:0000256" key="1">
    <source>
        <dbReference type="ARBA" id="ARBA00000900"/>
    </source>
</evidence>
<feature type="region of interest" description="Disordered" evidence="13">
    <location>
        <begin position="210"/>
        <end position="281"/>
    </location>
</feature>
<feature type="transmembrane region" description="Helical" evidence="14">
    <location>
        <begin position="1179"/>
        <end position="1200"/>
    </location>
</feature>
<reference evidence="16" key="1">
    <citation type="submission" date="2021-01" db="EMBL/GenBank/DDBJ databases">
        <authorList>
            <person name="Corre E."/>
            <person name="Pelletier E."/>
            <person name="Niang G."/>
            <person name="Scheremetjew M."/>
            <person name="Finn R."/>
            <person name="Kale V."/>
            <person name="Holt S."/>
            <person name="Cochrane G."/>
            <person name="Meng A."/>
            <person name="Brown T."/>
            <person name="Cohen L."/>
        </authorList>
    </citation>
    <scope>NUCLEOTIDE SEQUENCE</scope>
    <source>
        <strain evidence="16">MM31A-1</strain>
    </source>
</reference>
<keyword evidence="12 14" id="KW-0472">Membrane</keyword>
<feature type="transmembrane region" description="Helical" evidence="14">
    <location>
        <begin position="565"/>
        <end position="586"/>
    </location>
</feature>
<name>A0A7S3PZT2_9STRA</name>
<organism evidence="16">
    <name type="scientific">Chaetoceros debilis</name>
    <dbReference type="NCBI Taxonomy" id="122233"/>
    <lineage>
        <taxon>Eukaryota</taxon>
        <taxon>Sar</taxon>
        <taxon>Stramenopiles</taxon>
        <taxon>Ochrophyta</taxon>
        <taxon>Bacillariophyta</taxon>
        <taxon>Coscinodiscophyceae</taxon>
        <taxon>Chaetocerotophycidae</taxon>
        <taxon>Chaetocerotales</taxon>
        <taxon>Chaetocerotaceae</taxon>
        <taxon>Chaetoceros</taxon>
    </lineage>
</organism>
<evidence type="ECO:0000256" key="14">
    <source>
        <dbReference type="SAM" id="Phobius"/>
    </source>
</evidence>
<dbReference type="GO" id="GO:0036503">
    <property type="term" value="P:ERAD pathway"/>
    <property type="evidence" value="ECO:0007669"/>
    <property type="project" value="TreeGrafter"/>
</dbReference>
<evidence type="ECO:0000256" key="2">
    <source>
        <dbReference type="ARBA" id="ARBA00004141"/>
    </source>
</evidence>
<feature type="transmembrane region" description="Helical" evidence="14">
    <location>
        <begin position="1043"/>
        <end position="1067"/>
    </location>
</feature>
<evidence type="ECO:0000313" key="16">
    <source>
        <dbReference type="EMBL" id="CAE0460650.1"/>
    </source>
</evidence>
<evidence type="ECO:0000256" key="9">
    <source>
        <dbReference type="ARBA" id="ARBA00022786"/>
    </source>
</evidence>
<dbReference type="Gene3D" id="3.30.40.10">
    <property type="entry name" value="Zinc/RING finger domain, C3HC4 (zinc finger)"/>
    <property type="match status" value="1"/>
</dbReference>
<accession>A0A7S3PZT2</accession>
<evidence type="ECO:0000256" key="7">
    <source>
        <dbReference type="ARBA" id="ARBA00022723"/>
    </source>
</evidence>
<sequence>MSHSHAASLGEEEELECRVCRGPAEEGRPLFKPCKCSGSIAMTHQDCLTSWLEVKGGSGKCDLCSTKFIFAPKYALDAPQKLSTHQVISGLTLRLASKWLPYALRILFVCSVWLFLLPLATAYLYQGWMYRPKSISSRLDKDLLADDLVNGAILTVTIILSFLSLMSLGDFLRFNWQREDEDGEDSEENVPTVMEPDHFDKYENEVNEDTGLFEDKKAAMSRSAKRRPVSVTDEGNPFNPSIHNDNGNDDADEIAVSDRRRKSHDHLSSQHQQQQEQYDVDSSHISRVLEDMQSVDDTSRASSSHTALSLDDIFDAEEDLGLERRHVAGVPRQRSRRILHETDNSSDNDINSDNDSNNNKQLDENHEGESSVGADVAEVDDQNRQDAQNAKDDEALIERMMQMQEDAVNDQADENQDNQDNLLDDAAAADDARFEPRFEPLDRPFEEEQLDNEMQVPFEQIVGLRGPISEVFRNLCWLLAFQAAFIAIFALLPSVLGSFAFSSFEKAGVFSRSAHFVTKKILFALFDLTSTEGVPMDLPFMVNVTITESEAKKKLLQPDHGGTMVFGYLVMAVVAFSMQAALKLYLKYSRDRTTNSSPTQNFQREEIGINNDIRMGLGVGIGARDRLDPDAMRPEEMQQYIAKNLEAAVDCAAAIAKICILVCFKMFALPLLLGTWLDICTLRLFDVSIEDRMVYAGSDIVGFFLVHWVVGITFMLSVTVSVLQLREVLHPDLLAPMIRPQEPQTDLLASLLKDSGWEHFKRMVPSVGIYAALLGIHVWLPCQLLSSCGMAISIPMFRPKFWHVLNPTLQRSFELVVFHLTALSILEKHKNRIGEMQHIFLLKVSSVLGITDVLLPLGTSKFVHVGDLPIRHEFLDDDEFWDEIWLHHKNGATDAFIESRVNLAISEDGRNVSTDDVVLPDSYLAISNGSDEHPGRKLLPTRVGSYRFRKQANSKGKKVVEIWKEVVDKPIIRPPEGWDYLVDGSAVEKGRWAWGKKEKKSGIEARVAHRTSFFPPILENGEFIPQWKTRQFWTKGIPMVMKLAIVVASSWVAVTSCASIAIFTPLFIGRFVSLLLQVPDAYTHDPLLFLTGAIILSQLILVTLKLTKKYQSGSNTSASGKNLFAALPPFRKLSVLSQSLALWLVVCPLLTGLNYSLFFDDRGLSPQVTASKLFSYWPVGFMLLNIWAALCYHGAFRAVFWVKIQKLVFGTIAGGPPLENDGNGGNNRQNQNVAAENAKDLEIALAQNDGGVARLVHVLNAAIYNHEWDKIDRSILLDGCLFPVTYHLASILLIPLGACSLIEHIIHLPSEEILAINLHWCFAFITLIVKLSKQYQSSLKSWYAVCHKAARDHRYLVGQVLLDYRS</sequence>
<dbReference type="EMBL" id="HBIO01007350">
    <property type="protein sequence ID" value="CAE0460650.1"/>
    <property type="molecule type" value="Transcribed_RNA"/>
</dbReference>
<dbReference type="PANTHER" id="PTHR13145:SF0">
    <property type="entry name" value="E3 UBIQUITIN-PROTEIN LIGASE MARCHF6"/>
    <property type="match status" value="1"/>
</dbReference>
<comment type="subcellular location">
    <subcellularLocation>
        <location evidence="2">Membrane</location>
        <topology evidence="2">Multi-pass membrane protein</topology>
    </subcellularLocation>
</comment>
<dbReference type="InterPro" id="IPR013083">
    <property type="entry name" value="Znf_RING/FYVE/PHD"/>
</dbReference>
<feature type="transmembrane region" description="Helical" evidence="14">
    <location>
        <begin position="1140"/>
        <end position="1159"/>
    </location>
</feature>
<dbReference type="Pfam" id="PF12906">
    <property type="entry name" value="RINGv"/>
    <property type="match status" value="1"/>
</dbReference>
<dbReference type="CDD" id="cd16702">
    <property type="entry name" value="RING_CH-C4HC3_MARCH6"/>
    <property type="match status" value="1"/>
</dbReference>
<keyword evidence="11 14" id="KW-1133">Transmembrane helix</keyword>
<feature type="transmembrane region" description="Helical" evidence="14">
    <location>
        <begin position="475"/>
        <end position="501"/>
    </location>
</feature>
<comment type="pathway">
    <text evidence="3">Protein modification; protein ubiquitination.</text>
</comment>
<feature type="region of interest" description="Disordered" evidence="13">
    <location>
        <begin position="182"/>
        <end position="201"/>
    </location>
</feature>
<feature type="region of interest" description="Disordered" evidence="13">
    <location>
        <begin position="325"/>
        <end position="371"/>
    </location>
</feature>
<feature type="transmembrane region" description="Helical" evidence="14">
    <location>
        <begin position="148"/>
        <end position="168"/>
    </location>
</feature>
<protein>
    <recommendedName>
        <fullName evidence="4">RING-type E3 ubiquitin transferase</fullName>
        <ecNumber evidence="4">2.3.2.27</ecNumber>
    </recommendedName>
</protein>
<evidence type="ECO:0000256" key="5">
    <source>
        <dbReference type="ARBA" id="ARBA00022679"/>
    </source>
</evidence>
<dbReference type="EC" id="2.3.2.27" evidence="4"/>
<evidence type="ECO:0000256" key="6">
    <source>
        <dbReference type="ARBA" id="ARBA00022692"/>
    </source>
</evidence>
<proteinExistence type="predicted"/>
<keyword evidence="6 14" id="KW-0812">Transmembrane</keyword>
<evidence type="ECO:0000256" key="8">
    <source>
        <dbReference type="ARBA" id="ARBA00022771"/>
    </source>
</evidence>
<dbReference type="GO" id="GO:0008270">
    <property type="term" value="F:zinc ion binding"/>
    <property type="evidence" value="ECO:0007669"/>
    <property type="project" value="UniProtKB-KW"/>
</dbReference>
<dbReference type="GO" id="GO:0061630">
    <property type="term" value="F:ubiquitin protein ligase activity"/>
    <property type="evidence" value="ECO:0007669"/>
    <property type="project" value="UniProtKB-EC"/>
</dbReference>
<evidence type="ECO:0000256" key="10">
    <source>
        <dbReference type="ARBA" id="ARBA00022833"/>
    </source>
</evidence>
<keyword evidence="8" id="KW-0863">Zinc-finger</keyword>
<keyword evidence="9" id="KW-0833">Ubl conjugation pathway</keyword>
<keyword evidence="10" id="KW-0862">Zinc</keyword>
<dbReference type="GO" id="GO:0005789">
    <property type="term" value="C:endoplasmic reticulum membrane"/>
    <property type="evidence" value="ECO:0007669"/>
    <property type="project" value="TreeGrafter"/>
</dbReference>
<feature type="transmembrane region" description="Helical" evidence="14">
    <location>
        <begin position="700"/>
        <end position="723"/>
    </location>
</feature>
<evidence type="ECO:0000259" key="15">
    <source>
        <dbReference type="PROSITE" id="PS51292"/>
    </source>
</evidence>
<dbReference type="PANTHER" id="PTHR13145">
    <property type="entry name" value="SSM4 PROTEIN"/>
    <property type="match status" value="1"/>
</dbReference>
<feature type="transmembrane region" description="Helical" evidence="14">
    <location>
        <begin position="102"/>
        <end position="128"/>
    </location>
</feature>
<evidence type="ECO:0000256" key="11">
    <source>
        <dbReference type="ARBA" id="ARBA00022989"/>
    </source>
</evidence>
<feature type="transmembrane region" description="Helical" evidence="14">
    <location>
        <begin position="1087"/>
        <end position="1104"/>
    </location>
</feature>
<evidence type="ECO:0000256" key="4">
    <source>
        <dbReference type="ARBA" id="ARBA00012483"/>
    </source>
</evidence>
<dbReference type="SMART" id="SM00744">
    <property type="entry name" value="RINGv"/>
    <property type="match status" value="1"/>
</dbReference>
<evidence type="ECO:0000256" key="13">
    <source>
        <dbReference type="SAM" id="MobiDB-lite"/>
    </source>
</evidence>
<feature type="domain" description="RING-CH-type" evidence="15">
    <location>
        <begin position="9"/>
        <end position="71"/>
    </location>
</feature>
<dbReference type="InterPro" id="IPR011016">
    <property type="entry name" value="Znf_RING-CH"/>
</dbReference>
<dbReference type="PROSITE" id="PS51292">
    <property type="entry name" value="ZF_RING_CH"/>
    <property type="match status" value="1"/>
</dbReference>
<dbReference type="SUPFAM" id="SSF57850">
    <property type="entry name" value="RING/U-box"/>
    <property type="match status" value="1"/>
</dbReference>
<comment type="catalytic activity">
    <reaction evidence="1">
        <text>S-ubiquitinyl-[E2 ubiquitin-conjugating enzyme]-L-cysteine + [acceptor protein]-L-lysine = [E2 ubiquitin-conjugating enzyme]-L-cysteine + N(6)-ubiquitinyl-[acceptor protein]-L-lysine.</text>
        <dbReference type="EC" id="2.3.2.27"/>
    </reaction>
</comment>
<evidence type="ECO:0000256" key="3">
    <source>
        <dbReference type="ARBA" id="ARBA00004906"/>
    </source>
</evidence>